<organism evidence="17 18">
    <name type="scientific">Vulcanimicrobium alpinum</name>
    <dbReference type="NCBI Taxonomy" id="3016050"/>
    <lineage>
        <taxon>Bacteria</taxon>
        <taxon>Bacillati</taxon>
        <taxon>Vulcanimicrobiota</taxon>
        <taxon>Vulcanimicrobiia</taxon>
        <taxon>Vulcanimicrobiales</taxon>
        <taxon>Vulcanimicrobiaceae</taxon>
        <taxon>Vulcanimicrobium</taxon>
    </lineage>
</organism>
<reference evidence="17 18" key="1">
    <citation type="journal article" date="2022" name="ISME Commun">
        <title>Vulcanimicrobium alpinus gen. nov. sp. nov., the first cultivated representative of the candidate phylum 'Eremiobacterota', is a metabolically versatile aerobic anoxygenic phototroph.</title>
        <authorList>
            <person name="Yabe S."/>
            <person name="Muto K."/>
            <person name="Abe K."/>
            <person name="Yokota A."/>
            <person name="Staudigel H."/>
            <person name="Tebo B.M."/>
        </authorList>
    </citation>
    <scope>NUCLEOTIDE SEQUENCE [LARGE SCALE GENOMIC DNA]</scope>
    <source>
        <strain evidence="17 18">WC8-2</strain>
    </source>
</reference>
<comment type="pathway">
    <text evidence="3 15">Cofactor biosynthesis; FMN biosynthesis; FMN from riboflavin (ATP route): step 1/1.</text>
</comment>
<dbReference type="NCBIfam" id="TIGR00083">
    <property type="entry name" value="ribF"/>
    <property type="match status" value="1"/>
</dbReference>
<evidence type="ECO:0000256" key="1">
    <source>
        <dbReference type="ARBA" id="ARBA00002121"/>
    </source>
</evidence>
<evidence type="ECO:0000259" key="16">
    <source>
        <dbReference type="SMART" id="SM00904"/>
    </source>
</evidence>
<dbReference type="GO" id="GO:0005524">
    <property type="term" value="F:ATP binding"/>
    <property type="evidence" value="ECO:0007669"/>
    <property type="project" value="UniProtKB-UniRule"/>
</dbReference>
<feature type="domain" description="Riboflavin kinase" evidence="16">
    <location>
        <begin position="181"/>
        <end position="303"/>
    </location>
</feature>
<evidence type="ECO:0000256" key="5">
    <source>
        <dbReference type="ARBA" id="ARBA00022643"/>
    </source>
</evidence>
<comment type="similarity">
    <text evidence="15">Belongs to the ribF family.</text>
</comment>
<dbReference type="InterPro" id="IPR015864">
    <property type="entry name" value="FAD_synthase"/>
</dbReference>
<keyword evidence="11 15" id="KW-0067">ATP-binding</keyword>
<dbReference type="InterPro" id="IPR023468">
    <property type="entry name" value="Riboflavin_kinase"/>
</dbReference>
<dbReference type="KEGG" id="vab:WPS_23160"/>
<dbReference type="CDD" id="cd02064">
    <property type="entry name" value="FAD_synthetase_N"/>
    <property type="match status" value="1"/>
</dbReference>
<keyword evidence="12" id="KW-0511">Multifunctional enzyme</keyword>
<evidence type="ECO:0000256" key="12">
    <source>
        <dbReference type="ARBA" id="ARBA00023268"/>
    </source>
</evidence>
<evidence type="ECO:0000256" key="6">
    <source>
        <dbReference type="ARBA" id="ARBA00022679"/>
    </source>
</evidence>
<evidence type="ECO:0000256" key="14">
    <source>
        <dbReference type="ARBA" id="ARBA00049494"/>
    </source>
</evidence>
<keyword evidence="5 15" id="KW-0288">FMN</keyword>
<dbReference type="Gene3D" id="3.40.50.620">
    <property type="entry name" value="HUPs"/>
    <property type="match status" value="1"/>
</dbReference>
<dbReference type="InterPro" id="IPR015865">
    <property type="entry name" value="Riboflavin_kinase_bac/euk"/>
</dbReference>
<evidence type="ECO:0000256" key="4">
    <source>
        <dbReference type="ARBA" id="ARBA00022630"/>
    </source>
</evidence>
<dbReference type="GO" id="GO:0009231">
    <property type="term" value="P:riboflavin biosynthetic process"/>
    <property type="evidence" value="ECO:0007669"/>
    <property type="project" value="InterPro"/>
</dbReference>
<evidence type="ECO:0000256" key="15">
    <source>
        <dbReference type="PIRNR" id="PIRNR004491"/>
    </source>
</evidence>
<dbReference type="InterPro" id="IPR002606">
    <property type="entry name" value="Riboflavin_kinase_bac"/>
</dbReference>
<dbReference type="EMBL" id="AP025523">
    <property type="protein sequence ID" value="BDE07040.1"/>
    <property type="molecule type" value="Genomic_DNA"/>
</dbReference>
<dbReference type="GO" id="GO:0008531">
    <property type="term" value="F:riboflavin kinase activity"/>
    <property type="evidence" value="ECO:0007669"/>
    <property type="project" value="UniProtKB-UniRule"/>
</dbReference>
<keyword evidence="6 15" id="KW-0808">Transferase</keyword>
<evidence type="ECO:0000313" key="17">
    <source>
        <dbReference type="EMBL" id="BDE07040.1"/>
    </source>
</evidence>
<dbReference type="Pfam" id="PF01687">
    <property type="entry name" value="Flavokinase"/>
    <property type="match status" value="1"/>
</dbReference>
<dbReference type="GO" id="GO:0003919">
    <property type="term" value="F:FMN adenylyltransferase activity"/>
    <property type="evidence" value="ECO:0007669"/>
    <property type="project" value="UniProtKB-UniRule"/>
</dbReference>
<protein>
    <recommendedName>
        <fullName evidence="15">Riboflavin biosynthesis protein</fullName>
    </recommendedName>
    <domain>
        <recommendedName>
            <fullName evidence="15">Riboflavin kinase</fullName>
            <ecNumber evidence="15">2.7.1.26</ecNumber>
        </recommendedName>
        <alternativeName>
            <fullName evidence="15">Flavokinase</fullName>
        </alternativeName>
    </domain>
    <domain>
        <recommendedName>
            <fullName evidence="15">FMN adenylyltransferase</fullName>
            <ecNumber evidence="15">2.7.7.2</ecNumber>
        </recommendedName>
        <alternativeName>
            <fullName evidence="15">FAD pyrophosphorylase</fullName>
        </alternativeName>
        <alternativeName>
            <fullName evidence="15">FAD synthase</fullName>
        </alternativeName>
    </domain>
</protein>
<evidence type="ECO:0000256" key="2">
    <source>
        <dbReference type="ARBA" id="ARBA00004726"/>
    </source>
</evidence>
<dbReference type="Proteomes" id="UP001317532">
    <property type="component" value="Chromosome"/>
</dbReference>
<dbReference type="FunFam" id="2.40.30.30:FF:000003">
    <property type="entry name" value="Riboflavin biosynthesis protein"/>
    <property type="match status" value="1"/>
</dbReference>
<dbReference type="PANTHER" id="PTHR22749">
    <property type="entry name" value="RIBOFLAVIN KINASE/FMN ADENYLYLTRANSFERASE"/>
    <property type="match status" value="1"/>
</dbReference>
<comment type="catalytic activity">
    <reaction evidence="14 15">
        <text>FMN + ATP + H(+) = FAD + diphosphate</text>
        <dbReference type="Rhea" id="RHEA:17237"/>
        <dbReference type="ChEBI" id="CHEBI:15378"/>
        <dbReference type="ChEBI" id="CHEBI:30616"/>
        <dbReference type="ChEBI" id="CHEBI:33019"/>
        <dbReference type="ChEBI" id="CHEBI:57692"/>
        <dbReference type="ChEBI" id="CHEBI:58210"/>
        <dbReference type="EC" id="2.7.7.2"/>
    </reaction>
</comment>
<dbReference type="EC" id="2.7.7.2" evidence="15"/>
<dbReference type="PIRSF" id="PIRSF004491">
    <property type="entry name" value="FAD_Synth"/>
    <property type="match status" value="1"/>
</dbReference>
<dbReference type="PANTHER" id="PTHR22749:SF6">
    <property type="entry name" value="RIBOFLAVIN KINASE"/>
    <property type="match status" value="1"/>
</dbReference>
<dbReference type="InterPro" id="IPR023465">
    <property type="entry name" value="Riboflavin_kinase_dom_sf"/>
</dbReference>
<evidence type="ECO:0000256" key="10">
    <source>
        <dbReference type="ARBA" id="ARBA00022827"/>
    </source>
</evidence>
<dbReference type="SUPFAM" id="SSF82114">
    <property type="entry name" value="Riboflavin kinase-like"/>
    <property type="match status" value="1"/>
</dbReference>
<dbReference type="AlphaFoldDB" id="A0AAN1XX57"/>
<gene>
    <name evidence="17" type="ORF">WPS_23160</name>
</gene>
<dbReference type="SUPFAM" id="SSF52374">
    <property type="entry name" value="Nucleotidylyl transferase"/>
    <property type="match status" value="1"/>
</dbReference>
<dbReference type="InterPro" id="IPR014729">
    <property type="entry name" value="Rossmann-like_a/b/a_fold"/>
</dbReference>
<keyword evidence="4 15" id="KW-0285">Flavoprotein</keyword>
<comment type="pathway">
    <text evidence="2 15">Cofactor biosynthesis; FAD biosynthesis; FAD from FMN: step 1/1.</text>
</comment>
<evidence type="ECO:0000256" key="9">
    <source>
        <dbReference type="ARBA" id="ARBA00022777"/>
    </source>
</evidence>
<proteinExistence type="inferred from homology"/>
<dbReference type="FunFam" id="3.40.50.620:FF:000021">
    <property type="entry name" value="Riboflavin biosynthesis protein"/>
    <property type="match status" value="1"/>
</dbReference>
<evidence type="ECO:0000256" key="13">
    <source>
        <dbReference type="ARBA" id="ARBA00047880"/>
    </source>
</evidence>
<evidence type="ECO:0000256" key="7">
    <source>
        <dbReference type="ARBA" id="ARBA00022695"/>
    </source>
</evidence>
<sequence>MKVHHALPDRAPDRPRVVAIGVFDGFHLGHQAIVRAALRERRAGERSAVLTFREHPSAFLRPGQEPPMIATLEERVNAFARAGVDEAYVLPFDAAIASLTPAQFLDETLAGRIGARAMVVGEHFRFGHKRAGDVPFATSYFAAQGRTAIGVPNALADGERVSSTRIRAALQAGDGETADRLLGAPYAVRGTVTFGAGRGHDLGFPTANVAVPANKLLPPDGVYRIIGRHDGRNYPGLVSIGTNPTFDGRERTVEAWLLDFNGALYGEELALRAFRFVRAQRRFDSVDELIAQMHEDAAAVKFPSVV</sequence>
<evidence type="ECO:0000256" key="11">
    <source>
        <dbReference type="ARBA" id="ARBA00022840"/>
    </source>
</evidence>
<dbReference type="GO" id="GO:0009398">
    <property type="term" value="P:FMN biosynthetic process"/>
    <property type="evidence" value="ECO:0007669"/>
    <property type="project" value="UniProtKB-UniRule"/>
</dbReference>
<keyword evidence="18" id="KW-1185">Reference proteome</keyword>
<keyword evidence="7 15" id="KW-0548">Nucleotidyltransferase</keyword>
<evidence type="ECO:0000313" key="18">
    <source>
        <dbReference type="Proteomes" id="UP001317532"/>
    </source>
</evidence>
<dbReference type="GO" id="GO:0006747">
    <property type="term" value="P:FAD biosynthetic process"/>
    <property type="evidence" value="ECO:0007669"/>
    <property type="project" value="UniProtKB-UniRule"/>
</dbReference>
<name>A0AAN1XX57_UNVUL</name>
<dbReference type="RefSeq" id="WP_317994658.1">
    <property type="nucleotide sequence ID" value="NZ_AP025523.1"/>
</dbReference>
<dbReference type="EC" id="2.7.1.26" evidence="15"/>
<dbReference type="Gene3D" id="2.40.30.30">
    <property type="entry name" value="Riboflavin kinase-like"/>
    <property type="match status" value="1"/>
</dbReference>
<keyword evidence="9 15" id="KW-0418">Kinase</keyword>
<dbReference type="SMART" id="SM00904">
    <property type="entry name" value="Flavokinase"/>
    <property type="match status" value="1"/>
</dbReference>
<dbReference type="Pfam" id="PF06574">
    <property type="entry name" value="FAD_syn"/>
    <property type="match status" value="1"/>
</dbReference>
<comment type="function">
    <text evidence="1">Catalyzes the phosphorylation of riboflavin to FMN followed by the adenylation of FMN to FAD.</text>
</comment>
<accession>A0AAN1XX57</accession>
<keyword evidence="8 15" id="KW-0547">Nucleotide-binding</keyword>
<comment type="catalytic activity">
    <reaction evidence="13 15">
        <text>riboflavin + ATP = FMN + ADP + H(+)</text>
        <dbReference type="Rhea" id="RHEA:14357"/>
        <dbReference type="ChEBI" id="CHEBI:15378"/>
        <dbReference type="ChEBI" id="CHEBI:30616"/>
        <dbReference type="ChEBI" id="CHEBI:57986"/>
        <dbReference type="ChEBI" id="CHEBI:58210"/>
        <dbReference type="ChEBI" id="CHEBI:456216"/>
        <dbReference type="EC" id="2.7.1.26"/>
    </reaction>
</comment>
<evidence type="ECO:0000256" key="3">
    <source>
        <dbReference type="ARBA" id="ARBA00005201"/>
    </source>
</evidence>
<keyword evidence="10 15" id="KW-0274">FAD</keyword>
<evidence type="ECO:0000256" key="8">
    <source>
        <dbReference type="ARBA" id="ARBA00022741"/>
    </source>
</evidence>